<sequence>MRIDQLLPVLGGHDAIAAHVLQVRTALRAAGFESDIYADVVDARHAGVRPWLDGPGRISPDRVVLYHASTHAPLAPWLVQRGRRGERIVVDYHNVTPSAYFRRWLPDAAEEMDAARAELAALAPVTGLALADSGFNEAELVELGFRATATAPLLVDLAAYHQPPDEPTLARLRRQRERGGAAWLFVGRIAPNKCQHDLLAAFAVYRRLMDPAARLTLVGGATAPAYLAAIERMVDELDLEPAVEIASGVGHAELLAHFATADAFVCLSEHEGFCVPLLEAMELGLPIVAHPAAAVPETVGDAAVLVADKDPLTVATAVAELLADEPRRLALVEAGRRRARRFELATTSAELLGHLTAHLAAV</sequence>
<dbReference type="Proteomes" id="UP000437736">
    <property type="component" value="Unassembled WGS sequence"/>
</dbReference>
<evidence type="ECO:0000313" key="4">
    <source>
        <dbReference type="Proteomes" id="UP000437736"/>
    </source>
</evidence>
<proteinExistence type="predicted"/>
<comment type="caution">
    <text evidence="3">The sequence shown here is derived from an EMBL/GenBank/DDBJ whole genome shotgun (WGS) entry which is preliminary data.</text>
</comment>
<evidence type="ECO:0000313" key="3">
    <source>
        <dbReference type="EMBL" id="MST34408.1"/>
    </source>
</evidence>
<protein>
    <submittedName>
        <fullName evidence="3">Glycosyltransferase</fullName>
    </submittedName>
</protein>
<dbReference type="SUPFAM" id="SSF53756">
    <property type="entry name" value="UDP-Glycosyltransferase/glycogen phosphorylase"/>
    <property type="match status" value="1"/>
</dbReference>
<dbReference type="PANTHER" id="PTHR46401:SF2">
    <property type="entry name" value="GLYCOSYLTRANSFERASE WBBK-RELATED"/>
    <property type="match status" value="1"/>
</dbReference>
<dbReference type="Gene3D" id="3.40.50.2000">
    <property type="entry name" value="Glycogen Phosphorylase B"/>
    <property type="match status" value="1"/>
</dbReference>
<gene>
    <name evidence="3" type="ORF">GHK86_16985</name>
</gene>
<accession>A0ABW9QYE3</accession>
<keyword evidence="1" id="KW-0808">Transferase</keyword>
<dbReference type="EMBL" id="WJHE01000991">
    <property type="protein sequence ID" value="MST34408.1"/>
    <property type="molecule type" value="Genomic_DNA"/>
</dbReference>
<feature type="domain" description="Glycosyl transferase family 1" evidence="2">
    <location>
        <begin position="183"/>
        <end position="338"/>
    </location>
</feature>
<evidence type="ECO:0000259" key="2">
    <source>
        <dbReference type="Pfam" id="PF00534"/>
    </source>
</evidence>
<evidence type="ECO:0000256" key="1">
    <source>
        <dbReference type="ARBA" id="ARBA00022679"/>
    </source>
</evidence>
<dbReference type="InterPro" id="IPR001296">
    <property type="entry name" value="Glyco_trans_1"/>
</dbReference>
<name>A0ABW9QYE3_9ACTN</name>
<reference evidence="3 4" key="1">
    <citation type="submission" date="2019-11" db="EMBL/GenBank/DDBJ databases">
        <title>Acidiferrimicrobium australis gen. nov., sp. nov., an acidophilic and obligately heterotrophic, member of the Actinobacteria that catalyses dissimilatory oxido- reduction of iron isolated from metal-rich acidic water in Chile.</title>
        <authorList>
            <person name="Gonzalez D."/>
            <person name="Huber K."/>
            <person name="Hedrich S."/>
            <person name="Rojas-Villalobos C."/>
            <person name="Quatrini R."/>
            <person name="Dinamarca M.A."/>
            <person name="Schwarz A."/>
            <person name="Canales C."/>
            <person name="Nancucheo I."/>
        </authorList>
    </citation>
    <scope>NUCLEOTIDE SEQUENCE [LARGE SCALE GENOMIC DNA]</scope>
    <source>
        <strain evidence="3 4">USS-CCA1</strain>
    </source>
</reference>
<organism evidence="3 4">
    <name type="scientific">Acidiferrimicrobium australe</name>
    <dbReference type="NCBI Taxonomy" id="2664430"/>
    <lineage>
        <taxon>Bacteria</taxon>
        <taxon>Bacillati</taxon>
        <taxon>Actinomycetota</taxon>
        <taxon>Acidimicrobiia</taxon>
        <taxon>Acidimicrobiales</taxon>
        <taxon>Acidimicrobiaceae</taxon>
        <taxon>Acidiferrimicrobium</taxon>
    </lineage>
</organism>
<dbReference type="PANTHER" id="PTHR46401">
    <property type="entry name" value="GLYCOSYLTRANSFERASE WBBK-RELATED"/>
    <property type="match status" value="1"/>
</dbReference>
<dbReference type="Pfam" id="PF00534">
    <property type="entry name" value="Glycos_transf_1"/>
    <property type="match status" value="1"/>
</dbReference>
<keyword evidence="4" id="KW-1185">Reference proteome</keyword>